<organism evidence="2 3">
    <name type="scientific">Ceratopteris richardii</name>
    <name type="common">Triangle waterfern</name>
    <dbReference type="NCBI Taxonomy" id="49495"/>
    <lineage>
        <taxon>Eukaryota</taxon>
        <taxon>Viridiplantae</taxon>
        <taxon>Streptophyta</taxon>
        <taxon>Embryophyta</taxon>
        <taxon>Tracheophyta</taxon>
        <taxon>Polypodiopsida</taxon>
        <taxon>Polypodiidae</taxon>
        <taxon>Polypodiales</taxon>
        <taxon>Pteridineae</taxon>
        <taxon>Pteridaceae</taxon>
        <taxon>Parkerioideae</taxon>
        <taxon>Ceratopteris</taxon>
    </lineage>
</organism>
<dbReference type="EMBL" id="CM035408">
    <property type="protein sequence ID" value="KAH7440761.1"/>
    <property type="molecule type" value="Genomic_DNA"/>
</dbReference>
<dbReference type="InterPro" id="IPR005639">
    <property type="entry name" value="Pest_crys_dom_I"/>
</dbReference>
<protein>
    <recommendedName>
        <fullName evidence="1">Pesticidal crystal protein domain-containing protein</fullName>
    </recommendedName>
</protein>
<dbReference type="InterPro" id="IPR036716">
    <property type="entry name" value="Pest_crys_N_sf"/>
</dbReference>
<evidence type="ECO:0000313" key="3">
    <source>
        <dbReference type="Proteomes" id="UP000825935"/>
    </source>
</evidence>
<evidence type="ECO:0000259" key="1">
    <source>
        <dbReference type="Pfam" id="PF03945"/>
    </source>
</evidence>
<sequence>MSIVTSQLVEDAVLQGFQEGISIGLGEIPVVGAFAQAIFGHIWDLAFADRTAAQKQAAMDSLFESVSKMIDKALSQNVADQARAYNASISQLGQDYRVSVESYKESPTAIAAQKVVIRFENCKSTLVHMLNLYSQPSYMKQTVLSYGSAIAMYITLLREMMLSGKECGYSNSEIKDFQDDINQRLKSAYEEVMYEAVRKLVKESGEFKYPGMGNAVMDLGKLVGGLMNYDTEWHDGKPCLIAPSHPDYYDCDLVNNEAYFQLQLRRKTTGNKNYYGVPQIFMNGRPGLHVYTNMDQELQISRFTVDNTMHVKVRAYYLVDMDDYDSSDIEVTISASNTQAYKFHTNKRELSIASMKWVRLYYSSASEGGAWSTDYDRFSDNMRMYYDQYSGFEAQKGKAYTITTKAGSSATKNYYIIGFEIVPVSGVPAVLDSLFNAVTDTAKTLVSGATNVVGSVGKLVG</sequence>
<accession>A0A8T2UX16</accession>
<gene>
    <name evidence="2" type="ORF">KP509_03G009400</name>
</gene>
<dbReference type="OMA" id="STTICTF"/>
<name>A0A8T2UX16_CERRI</name>
<dbReference type="SUPFAM" id="SSF56849">
    <property type="entry name" value="delta-Endotoxin (insectocide), N-terminal domain"/>
    <property type="match status" value="1"/>
</dbReference>
<dbReference type="Proteomes" id="UP000825935">
    <property type="component" value="Chromosome 3"/>
</dbReference>
<keyword evidence="3" id="KW-1185">Reference proteome</keyword>
<dbReference type="Pfam" id="PF03945">
    <property type="entry name" value="Endotoxin_N"/>
    <property type="match status" value="1"/>
</dbReference>
<dbReference type="PANTHER" id="PTHR35598:SF2">
    <property type="entry name" value="PESTICIDAL CRYSTAL PROTEIN N-TERMINAL DOMAIN-CONTAINING PROTEIN"/>
    <property type="match status" value="1"/>
</dbReference>
<dbReference type="Gene3D" id="1.20.190.10">
    <property type="entry name" value="Pesticidal crystal protein, N-terminal domain"/>
    <property type="match status" value="1"/>
</dbReference>
<dbReference type="PANTHER" id="PTHR35598">
    <property type="entry name" value="ENDOTOXIN_N DOMAIN-CONTAINING PROTEIN"/>
    <property type="match status" value="1"/>
</dbReference>
<evidence type="ECO:0000313" key="2">
    <source>
        <dbReference type="EMBL" id="KAH7440761.1"/>
    </source>
</evidence>
<dbReference type="AlphaFoldDB" id="A0A8T2UX16"/>
<dbReference type="OrthoDB" id="1922543at2759"/>
<dbReference type="GO" id="GO:0090729">
    <property type="term" value="F:toxin activity"/>
    <property type="evidence" value="ECO:0007669"/>
    <property type="project" value="InterPro"/>
</dbReference>
<feature type="domain" description="Pesticidal crystal protein" evidence="1">
    <location>
        <begin position="29"/>
        <end position="192"/>
    </location>
</feature>
<comment type="caution">
    <text evidence="2">The sequence shown here is derived from an EMBL/GenBank/DDBJ whole genome shotgun (WGS) entry which is preliminary data.</text>
</comment>
<reference evidence="2" key="1">
    <citation type="submission" date="2021-08" db="EMBL/GenBank/DDBJ databases">
        <title>WGS assembly of Ceratopteris richardii.</title>
        <authorList>
            <person name="Marchant D.B."/>
            <person name="Chen G."/>
            <person name="Jenkins J."/>
            <person name="Shu S."/>
            <person name="Leebens-Mack J."/>
            <person name="Grimwood J."/>
            <person name="Schmutz J."/>
            <person name="Soltis P."/>
            <person name="Soltis D."/>
            <person name="Chen Z.-H."/>
        </authorList>
    </citation>
    <scope>NUCLEOTIDE SEQUENCE</scope>
    <source>
        <strain evidence="2">Whitten #5841</strain>
        <tissue evidence="2">Leaf</tissue>
    </source>
</reference>
<dbReference type="GO" id="GO:0001907">
    <property type="term" value="P:symbiont-mediated killing of host cell"/>
    <property type="evidence" value="ECO:0007669"/>
    <property type="project" value="InterPro"/>
</dbReference>
<proteinExistence type="predicted"/>